<dbReference type="SMART" id="SM00448">
    <property type="entry name" value="REC"/>
    <property type="match status" value="1"/>
</dbReference>
<dbReference type="Proteomes" id="UP000219452">
    <property type="component" value="Unassembled WGS sequence"/>
</dbReference>
<feature type="domain" description="PAC" evidence="11">
    <location>
        <begin position="86"/>
        <end position="138"/>
    </location>
</feature>
<evidence type="ECO:0000259" key="9">
    <source>
        <dbReference type="PROSITE" id="PS50110"/>
    </source>
</evidence>
<dbReference type="PRINTS" id="PR00344">
    <property type="entry name" value="BCTRLSENSOR"/>
</dbReference>
<dbReference type="SMART" id="SM00091">
    <property type="entry name" value="PAS"/>
    <property type="match status" value="2"/>
</dbReference>
<dbReference type="InterPro" id="IPR035965">
    <property type="entry name" value="PAS-like_dom_sf"/>
</dbReference>
<dbReference type="GO" id="GO:0000155">
    <property type="term" value="F:phosphorelay sensor kinase activity"/>
    <property type="evidence" value="ECO:0007669"/>
    <property type="project" value="InterPro"/>
</dbReference>
<dbReference type="PANTHER" id="PTHR43547:SF2">
    <property type="entry name" value="HYBRID SIGNAL TRANSDUCTION HISTIDINE KINASE C"/>
    <property type="match status" value="1"/>
</dbReference>
<dbReference type="CDD" id="cd00075">
    <property type="entry name" value="HATPase"/>
    <property type="match status" value="1"/>
</dbReference>
<evidence type="ECO:0000256" key="6">
    <source>
        <dbReference type="PROSITE-ProRule" id="PRU00169"/>
    </source>
</evidence>
<reference evidence="13" key="1">
    <citation type="submission" date="2017-09" db="EMBL/GenBank/DDBJ databases">
        <authorList>
            <person name="Varghese N."/>
            <person name="Submissions S."/>
        </authorList>
    </citation>
    <scope>NUCLEOTIDE SEQUENCE [LARGE SCALE GENOMIC DNA]</scope>
    <source>
        <strain evidence="13">DSM 29961</strain>
    </source>
</reference>
<protein>
    <recommendedName>
        <fullName evidence="2">histidine kinase</fullName>
        <ecNumber evidence="2">2.7.13.3</ecNumber>
    </recommendedName>
</protein>
<accession>A0A286FAQ2</accession>
<evidence type="ECO:0000313" key="13">
    <source>
        <dbReference type="Proteomes" id="UP000219452"/>
    </source>
</evidence>
<dbReference type="SMART" id="SM00387">
    <property type="entry name" value="HATPase_c"/>
    <property type="match status" value="1"/>
</dbReference>
<gene>
    <name evidence="12" type="ORF">SAMN06269250_1150</name>
</gene>
<feature type="domain" description="PAS" evidence="10">
    <location>
        <begin position="11"/>
        <end position="84"/>
    </location>
</feature>
<dbReference type="PROSITE" id="PS50112">
    <property type="entry name" value="PAS"/>
    <property type="match status" value="2"/>
</dbReference>
<dbReference type="InterPro" id="IPR001789">
    <property type="entry name" value="Sig_transdc_resp-reg_receiver"/>
</dbReference>
<sequence>MKRTVQETRQQAVQQRLILEAAKDYAIYTTDLEHRITSWNAGAEAMLGYTEAEILGQLADVLYVAGDRQRGIPQSEAQKALSEGRAENERWHSRRDGSQFYGSGVLTPLLGEAGQVIGLVKIMRDLTAQKRTEVAMSTSERRLRLAIEATELATWDWNLLTDEVHWNEQHFRLFGMESRPNTVGPDDFLSHVHPDDQDRLIQLLREAITKRSVYDTEFCAVLEDGSQRWMSGYGRVTEEVNDQPVRMNGVMFDISQRRRAEESLRQLEKRNSFLLQLSDALRPLADPISIQETVTQTTRNFFGADRCYYSLVEEGNAIIKREASRPNIPSVVGVYPLNQFPFFQALVDVGHPFVVDSVHSTTLIDAELIRQCIHLQVISFIAVPVIKNNKPVGILFMSQCEPRHWSELEVKLAQETAERTWSAVERANANEALSQTARRKDEFIAMLGHELRNPLAVLTNTLFYLQITEGQDESLSYPAGISRMSRQVQHLSRMVDDLLDVSRIRQGKIKLQRQRIDLTQVVAQTIEAVRPLFKEQNRSVAVYLPSEPLFVNGDATRLAQVLMNLLVNGAKYTNEGGHVWVSLTQEPDHVLLQVEDDGMGIPADELRAIFDVFVQGNTSLDRPHGGLGLGLAVVKQLVESHQGRIEALSAGPGQGSQFIVWLPQLTATPFVLPPETNKNKTTMNYGRVLLVDDNKELTELTTKIMQTLGYEVHACFSGQEGIEAAETWQPDVMLLDIGLPHLDGYAVCAYIRQQPWGQSLPIIALTGYGQEADKQRSWSAGFDAHLLKPIDYTALPGLISQTIAAKK</sequence>
<feature type="domain" description="Histidine kinase" evidence="8">
    <location>
        <begin position="446"/>
        <end position="666"/>
    </location>
</feature>
<keyword evidence="3 6" id="KW-0597">Phosphoprotein</keyword>
<dbReference type="SUPFAM" id="SSF55785">
    <property type="entry name" value="PYP-like sensor domain (PAS domain)"/>
    <property type="match status" value="2"/>
</dbReference>
<evidence type="ECO:0000259" key="11">
    <source>
        <dbReference type="PROSITE" id="PS50113"/>
    </source>
</evidence>
<dbReference type="OrthoDB" id="9808408at2"/>
<dbReference type="Gene3D" id="1.10.287.130">
    <property type="match status" value="1"/>
</dbReference>
<proteinExistence type="predicted"/>
<dbReference type="PANTHER" id="PTHR43547">
    <property type="entry name" value="TWO-COMPONENT HISTIDINE KINASE"/>
    <property type="match status" value="1"/>
</dbReference>
<dbReference type="Pfam" id="PF00072">
    <property type="entry name" value="Response_reg"/>
    <property type="match status" value="1"/>
</dbReference>
<dbReference type="SMART" id="SM00065">
    <property type="entry name" value="GAF"/>
    <property type="match status" value="1"/>
</dbReference>
<dbReference type="CDD" id="cd17580">
    <property type="entry name" value="REC_2_DhkD-like"/>
    <property type="match status" value="1"/>
</dbReference>
<dbReference type="PROSITE" id="PS50113">
    <property type="entry name" value="PAC"/>
    <property type="match status" value="2"/>
</dbReference>
<evidence type="ECO:0000256" key="5">
    <source>
        <dbReference type="ARBA" id="ARBA00022777"/>
    </source>
</evidence>
<dbReference type="SUPFAM" id="SSF52172">
    <property type="entry name" value="CheY-like"/>
    <property type="match status" value="1"/>
</dbReference>
<dbReference type="CDD" id="cd00130">
    <property type="entry name" value="PAS"/>
    <property type="match status" value="2"/>
</dbReference>
<dbReference type="Gene3D" id="2.10.70.100">
    <property type="match status" value="1"/>
</dbReference>
<evidence type="ECO:0000256" key="7">
    <source>
        <dbReference type="SAM" id="MobiDB-lite"/>
    </source>
</evidence>
<evidence type="ECO:0000259" key="10">
    <source>
        <dbReference type="PROSITE" id="PS50112"/>
    </source>
</evidence>
<dbReference type="Gene3D" id="3.30.565.10">
    <property type="entry name" value="Histidine kinase-like ATPase, C-terminal domain"/>
    <property type="match status" value="1"/>
</dbReference>
<dbReference type="InterPro" id="IPR013655">
    <property type="entry name" value="PAS_fold_3"/>
</dbReference>
<evidence type="ECO:0000256" key="3">
    <source>
        <dbReference type="ARBA" id="ARBA00022553"/>
    </source>
</evidence>
<dbReference type="SUPFAM" id="SSF55781">
    <property type="entry name" value="GAF domain-like"/>
    <property type="match status" value="1"/>
</dbReference>
<keyword evidence="13" id="KW-1185">Reference proteome</keyword>
<organism evidence="12 13">
    <name type="scientific">Spirosoma fluviale</name>
    <dbReference type="NCBI Taxonomy" id="1597977"/>
    <lineage>
        <taxon>Bacteria</taxon>
        <taxon>Pseudomonadati</taxon>
        <taxon>Bacteroidota</taxon>
        <taxon>Cytophagia</taxon>
        <taxon>Cytophagales</taxon>
        <taxon>Cytophagaceae</taxon>
        <taxon>Spirosoma</taxon>
    </lineage>
</organism>
<dbReference type="Gene3D" id="3.40.50.2300">
    <property type="match status" value="1"/>
</dbReference>
<feature type="domain" description="PAS" evidence="10">
    <location>
        <begin position="139"/>
        <end position="211"/>
    </location>
</feature>
<dbReference type="EC" id="2.7.13.3" evidence="2"/>
<feature type="domain" description="Response regulatory" evidence="9">
    <location>
        <begin position="687"/>
        <end position="803"/>
    </location>
</feature>
<dbReference type="InterPro" id="IPR036097">
    <property type="entry name" value="HisK_dim/P_sf"/>
</dbReference>
<dbReference type="InterPro" id="IPR036890">
    <property type="entry name" value="HATPase_C_sf"/>
</dbReference>
<keyword evidence="4" id="KW-0808">Transferase</keyword>
<dbReference type="InterPro" id="IPR029016">
    <property type="entry name" value="GAF-like_dom_sf"/>
</dbReference>
<dbReference type="InterPro" id="IPR000700">
    <property type="entry name" value="PAS-assoc_C"/>
</dbReference>
<evidence type="ECO:0000259" key="8">
    <source>
        <dbReference type="PROSITE" id="PS50109"/>
    </source>
</evidence>
<dbReference type="EMBL" id="OCNH01000001">
    <property type="protein sequence ID" value="SOD79924.1"/>
    <property type="molecule type" value="Genomic_DNA"/>
</dbReference>
<keyword evidence="5" id="KW-0418">Kinase</keyword>
<dbReference type="InterPro" id="IPR003661">
    <property type="entry name" value="HisK_dim/P_dom"/>
</dbReference>
<dbReference type="PROSITE" id="PS50109">
    <property type="entry name" value="HIS_KIN"/>
    <property type="match status" value="1"/>
</dbReference>
<dbReference type="SUPFAM" id="SSF55874">
    <property type="entry name" value="ATPase domain of HSP90 chaperone/DNA topoisomerase II/histidine kinase"/>
    <property type="match status" value="1"/>
</dbReference>
<dbReference type="Pfam" id="PF08447">
    <property type="entry name" value="PAS_3"/>
    <property type="match status" value="1"/>
</dbReference>
<evidence type="ECO:0000256" key="1">
    <source>
        <dbReference type="ARBA" id="ARBA00000085"/>
    </source>
</evidence>
<dbReference type="Pfam" id="PF00512">
    <property type="entry name" value="HisKA"/>
    <property type="match status" value="1"/>
</dbReference>
<dbReference type="NCBIfam" id="TIGR00229">
    <property type="entry name" value="sensory_box"/>
    <property type="match status" value="2"/>
</dbReference>
<dbReference type="InterPro" id="IPR005467">
    <property type="entry name" value="His_kinase_dom"/>
</dbReference>
<dbReference type="SMART" id="SM00388">
    <property type="entry name" value="HisKA"/>
    <property type="match status" value="1"/>
</dbReference>
<evidence type="ECO:0000313" key="12">
    <source>
        <dbReference type="EMBL" id="SOD79924.1"/>
    </source>
</evidence>
<evidence type="ECO:0000256" key="2">
    <source>
        <dbReference type="ARBA" id="ARBA00012438"/>
    </source>
</evidence>
<dbReference type="InterPro" id="IPR000014">
    <property type="entry name" value="PAS"/>
</dbReference>
<name>A0A286FAQ2_9BACT</name>
<dbReference type="FunFam" id="3.30.565.10:FF:000006">
    <property type="entry name" value="Sensor histidine kinase WalK"/>
    <property type="match status" value="1"/>
</dbReference>
<dbReference type="InterPro" id="IPR011006">
    <property type="entry name" value="CheY-like_superfamily"/>
</dbReference>
<dbReference type="InterPro" id="IPR003594">
    <property type="entry name" value="HATPase_dom"/>
</dbReference>
<dbReference type="Gene3D" id="3.30.450.40">
    <property type="match status" value="1"/>
</dbReference>
<dbReference type="SUPFAM" id="SSF47384">
    <property type="entry name" value="Homodimeric domain of signal transducing histidine kinase"/>
    <property type="match status" value="1"/>
</dbReference>
<feature type="modified residue" description="4-aspartylphosphate" evidence="6">
    <location>
        <position position="736"/>
    </location>
</feature>
<dbReference type="PROSITE" id="PS50110">
    <property type="entry name" value="RESPONSE_REGULATORY"/>
    <property type="match status" value="1"/>
</dbReference>
<feature type="domain" description="PAC" evidence="11">
    <location>
        <begin position="214"/>
        <end position="266"/>
    </location>
</feature>
<dbReference type="InterPro" id="IPR004358">
    <property type="entry name" value="Sig_transdc_His_kin-like_C"/>
</dbReference>
<feature type="region of interest" description="Disordered" evidence="7">
    <location>
        <begin position="74"/>
        <end position="95"/>
    </location>
</feature>
<dbReference type="Gene3D" id="3.30.450.20">
    <property type="entry name" value="PAS domain"/>
    <property type="match status" value="2"/>
</dbReference>
<evidence type="ECO:0000256" key="4">
    <source>
        <dbReference type="ARBA" id="ARBA00022679"/>
    </source>
</evidence>
<dbReference type="RefSeq" id="WP_097124823.1">
    <property type="nucleotide sequence ID" value="NZ_OCNH01000001.1"/>
</dbReference>
<comment type="catalytic activity">
    <reaction evidence="1">
        <text>ATP + protein L-histidine = ADP + protein N-phospho-L-histidine.</text>
        <dbReference type="EC" id="2.7.13.3"/>
    </reaction>
</comment>
<dbReference type="Pfam" id="PF01590">
    <property type="entry name" value="GAF"/>
    <property type="match status" value="1"/>
</dbReference>
<feature type="compositionally biased region" description="Basic and acidic residues" evidence="7">
    <location>
        <begin position="82"/>
        <end position="95"/>
    </location>
</feature>
<dbReference type="InterPro" id="IPR003018">
    <property type="entry name" value="GAF"/>
</dbReference>
<dbReference type="Pfam" id="PF02518">
    <property type="entry name" value="HATPase_c"/>
    <property type="match status" value="1"/>
</dbReference>
<dbReference type="AlphaFoldDB" id="A0A286FAQ2"/>
<dbReference type="Pfam" id="PF13426">
    <property type="entry name" value="PAS_9"/>
    <property type="match status" value="1"/>
</dbReference>
<dbReference type="CDD" id="cd00082">
    <property type="entry name" value="HisKA"/>
    <property type="match status" value="1"/>
</dbReference>